<keyword evidence="4" id="KW-1185">Reference proteome</keyword>
<dbReference type="Pfam" id="PF04972">
    <property type="entry name" value="BON"/>
    <property type="match status" value="1"/>
</dbReference>
<feature type="domain" description="BON" evidence="2">
    <location>
        <begin position="42"/>
        <end position="110"/>
    </location>
</feature>
<evidence type="ECO:0000313" key="3">
    <source>
        <dbReference type="EMBL" id="MDT0498744.1"/>
    </source>
</evidence>
<reference evidence="3 4" key="1">
    <citation type="submission" date="2023-09" db="EMBL/GenBank/DDBJ databases">
        <authorList>
            <person name="Rey-Velasco X."/>
        </authorList>
    </citation>
    <scope>NUCLEOTIDE SEQUENCE [LARGE SCALE GENOMIC DNA]</scope>
    <source>
        <strain evidence="3 4">W345</strain>
    </source>
</reference>
<gene>
    <name evidence="3" type="ORF">RM530_15450</name>
</gene>
<dbReference type="InterPro" id="IPR051686">
    <property type="entry name" value="Lipoprotein_DolP"/>
</dbReference>
<accession>A0ABU2WNC3</accession>
<dbReference type="RefSeq" id="WP_311366156.1">
    <property type="nucleotide sequence ID" value="NZ_JAVRIC010000026.1"/>
</dbReference>
<protein>
    <submittedName>
        <fullName evidence="3">BON domain-containing protein</fullName>
    </submittedName>
</protein>
<dbReference type="EMBL" id="JAVRIC010000026">
    <property type="protein sequence ID" value="MDT0498744.1"/>
    <property type="molecule type" value="Genomic_DNA"/>
</dbReference>
<dbReference type="InterPro" id="IPR007055">
    <property type="entry name" value="BON_dom"/>
</dbReference>
<comment type="caution">
    <text evidence="3">The sequence shown here is derived from an EMBL/GenBank/DDBJ whole genome shotgun (WGS) entry which is preliminary data.</text>
</comment>
<feature type="signal peptide" evidence="1">
    <location>
        <begin position="1"/>
        <end position="24"/>
    </location>
</feature>
<organism evidence="3 4">
    <name type="scientific">Banduia mediterranea</name>
    <dbReference type="NCBI Taxonomy" id="3075609"/>
    <lineage>
        <taxon>Bacteria</taxon>
        <taxon>Pseudomonadati</taxon>
        <taxon>Pseudomonadota</taxon>
        <taxon>Gammaproteobacteria</taxon>
        <taxon>Nevskiales</taxon>
        <taxon>Algiphilaceae</taxon>
        <taxon>Banduia</taxon>
    </lineage>
</organism>
<keyword evidence="1" id="KW-0732">Signal</keyword>
<dbReference type="SMART" id="SM00749">
    <property type="entry name" value="BON"/>
    <property type="match status" value="1"/>
</dbReference>
<name>A0ABU2WNC3_9GAMM</name>
<dbReference type="PANTHER" id="PTHR34606">
    <property type="entry name" value="BON DOMAIN-CONTAINING PROTEIN"/>
    <property type="match status" value="1"/>
</dbReference>
<dbReference type="Proteomes" id="UP001254608">
    <property type="component" value="Unassembled WGS sequence"/>
</dbReference>
<sequence>MKSDTKTLLLAAVLGASVPMAVIAGDDYKDKSTMEKTGDYISDAAMTAKVKAALVAEDDLSALDIDVETDQGVVTLSGMVDNDAQAELAEQKVEELDGVKGVNNKLVASD</sequence>
<dbReference type="PROSITE" id="PS50914">
    <property type="entry name" value="BON"/>
    <property type="match status" value="1"/>
</dbReference>
<evidence type="ECO:0000259" key="2">
    <source>
        <dbReference type="PROSITE" id="PS50914"/>
    </source>
</evidence>
<evidence type="ECO:0000256" key="1">
    <source>
        <dbReference type="SAM" id="SignalP"/>
    </source>
</evidence>
<dbReference type="InterPro" id="IPR014004">
    <property type="entry name" value="Transpt-assoc_nodulatn_dom_bac"/>
</dbReference>
<evidence type="ECO:0000313" key="4">
    <source>
        <dbReference type="Proteomes" id="UP001254608"/>
    </source>
</evidence>
<proteinExistence type="predicted"/>
<dbReference type="PANTHER" id="PTHR34606:SF15">
    <property type="entry name" value="BON DOMAIN-CONTAINING PROTEIN"/>
    <property type="match status" value="1"/>
</dbReference>
<dbReference type="Gene3D" id="3.30.1340.30">
    <property type="match status" value="1"/>
</dbReference>
<feature type="chain" id="PRO_5047140224" evidence="1">
    <location>
        <begin position="25"/>
        <end position="110"/>
    </location>
</feature>